<dbReference type="AlphaFoldDB" id="E5A5A7"/>
<dbReference type="EMBL" id="FP929134">
    <property type="protein sequence ID" value="CBX98805.1"/>
    <property type="molecule type" value="Genomic_DNA"/>
</dbReference>
<keyword evidence="1" id="KW-0472">Membrane</keyword>
<sequence>MLSKFVIQVHVRGFNIFPGATIVNAILSTLHCVFVVHSFSNWLHRNWQHVGTYQAVSRNYIP</sequence>
<keyword evidence="1" id="KW-1133">Transmembrane helix</keyword>
<dbReference type="VEuPathDB" id="FungiDB:LEMA_uP080440.1"/>
<dbReference type="HOGENOM" id="CLU_2904621_0_0_1"/>
<name>E5A5A7_LEPMJ</name>
<reference evidence="3" key="1">
    <citation type="journal article" date="2011" name="Nat. Commun.">
        <title>Effector diversification within compartments of the Leptosphaeria maculans genome affected by Repeat-Induced Point mutations.</title>
        <authorList>
            <person name="Rouxel T."/>
            <person name="Grandaubert J."/>
            <person name="Hane J.K."/>
            <person name="Hoede C."/>
            <person name="van de Wouw A.P."/>
            <person name="Couloux A."/>
            <person name="Dominguez V."/>
            <person name="Anthouard V."/>
            <person name="Bally P."/>
            <person name="Bourras S."/>
            <person name="Cozijnsen A.J."/>
            <person name="Ciuffetti L.M."/>
            <person name="Degrave A."/>
            <person name="Dilmaghani A."/>
            <person name="Duret L."/>
            <person name="Fudal I."/>
            <person name="Goodwin S.B."/>
            <person name="Gout L."/>
            <person name="Glaser N."/>
            <person name="Linglin J."/>
            <person name="Kema G.H.J."/>
            <person name="Lapalu N."/>
            <person name="Lawrence C.B."/>
            <person name="May K."/>
            <person name="Meyer M."/>
            <person name="Ollivier B."/>
            <person name="Poulain J."/>
            <person name="Schoch C.L."/>
            <person name="Simon A."/>
            <person name="Spatafora J.W."/>
            <person name="Stachowiak A."/>
            <person name="Turgeon B.G."/>
            <person name="Tyler B.M."/>
            <person name="Vincent D."/>
            <person name="Weissenbach J."/>
            <person name="Amselem J."/>
            <person name="Quesneville H."/>
            <person name="Oliver R.P."/>
            <person name="Wincker P."/>
            <person name="Balesdent M.-H."/>
            <person name="Howlett B.J."/>
        </authorList>
    </citation>
    <scope>NUCLEOTIDE SEQUENCE [LARGE SCALE GENOMIC DNA]</scope>
    <source>
        <strain evidence="3">JN3 / isolate v23.1.3 / race Av1-4-5-6-7-8</strain>
    </source>
</reference>
<accession>E5A5A7</accession>
<dbReference type="InParanoid" id="E5A5A7"/>
<dbReference type="Proteomes" id="UP000002668">
    <property type="component" value="Genome"/>
</dbReference>
<protein>
    <submittedName>
        <fullName evidence="2">Predicted protein</fullName>
    </submittedName>
</protein>
<feature type="transmembrane region" description="Helical" evidence="1">
    <location>
        <begin position="16"/>
        <end position="36"/>
    </location>
</feature>
<gene>
    <name evidence="2" type="ORF">LEMA_uP080440.1</name>
</gene>
<evidence type="ECO:0000313" key="2">
    <source>
        <dbReference type="EMBL" id="CBX98805.1"/>
    </source>
</evidence>
<keyword evidence="1" id="KW-0812">Transmembrane</keyword>
<evidence type="ECO:0000313" key="3">
    <source>
        <dbReference type="Proteomes" id="UP000002668"/>
    </source>
</evidence>
<evidence type="ECO:0000256" key="1">
    <source>
        <dbReference type="SAM" id="Phobius"/>
    </source>
</evidence>
<keyword evidence="3" id="KW-1185">Reference proteome</keyword>
<proteinExistence type="predicted"/>
<organism evidence="3">
    <name type="scientific">Leptosphaeria maculans (strain JN3 / isolate v23.1.3 / race Av1-4-5-6-7-8)</name>
    <name type="common">Blackleg fungus</name>
    <name type="synonym">Phoma lingam</name>
    <dbReference type="NCBI Taxonomy" id="985895"/>
    <lineage>
        <taxon>Eukaryota</taxon>
        <taxon>Fungi</taxon>
        <taxon>Dikarya</taxon>
        <taxon>Ascomycota</taxon>
        <taxon>Pezizomycotina</taxon>
        <taxon>Dothideomycetes</taxon>
        <taxon>Pleosporomycetidae</taxon>
        <taxon>Pleosporales</taxon>
        <taxon>Pleosporineae</taxon>
        <taxon>Leptosphaeriaceae</taxon>
        <taxon>Plenodomus</taxon>
        <taxon>Plenodomus lingam/Leptosphaeria maculans species complex</taxon>
    </lineage>
</organism>